<dbReference type="Proteomes" id="UP001596084">
    <property type="component" value="Unassembled WGS sequence"/>
</dbReference>
<reference evidence="2" key="1">
    <citation type="journal article" date="2019" name="Int. J. Syst. Evol. Microbiol.">
        <title>The Global Catalogue of Microorganisms (GCM) 10K type strain sequencing project: providing services to taxonomists for standard genome sequencing and annotation.</title>
        <authorList>
            <consortium name="The Broad Institute Genomics Platform"/>
            <consortium name="The Broad Institute Genome Sequencing Center for Infectious Disease"/>
            <person name="Wu L."/>
            <person name="Ma J."/>
        </authorList>
    </citation>
    <scope>NUCLEOTIDE SEQUENCE [LARGE SCALE GENOMIC DNA]</scope>
    <source>
        <strain evidence="2">CGMCC 4.7277</strain>
    </source>
</reference>
<dbReference type="RefSeq" id="WP_157090253.1">
    <property type="nucleotide sequence ID" value="NZ_JBHSMX010000024.1"/>
</dbReference>
<evidence type="ECO:0000313" key="1">
    <source>
        <dbReference type="EMBL" id="MFC5522353.1"/>
    </source>
</evidence>
<evidence type="ECO:0000313" key="2">
    <source>
        <dbReference type="Proteomes" id="UP001596084"/>
    </source>
</evidence>
<protein>
    <submittedName>
        <fullName evidence="1">Uncharacterized protein</fullName>
    </submittedName>
</protein>
<dbReference type="EMBL" id="JBHSMX010000024">
    <property type="protein sequence ID" value="MFC5522353.1"/>
    <property type="molecule type" value="Genomic_DNA"/>
</dbReference>
<sequence>MTRTMEHAMGLDLNHAGEQAAAEKTVGRLGQYDLGTQCLRILRCTAKAMASSPGGLRFRAGTRPWLEGVPGGRRESAVFQAANE</sequence>
<organism evidence="1 2">
    <name type="scientific">Polaromonas jejuensis</name>
    <dbReference type="NCBI Taxonomy" id="457502"/>
    <lineage>
        <taxon>Bacteria</taxon>
        <taxon>Pseudomonadati</taxon>
        <taxon>Pseudomonadota</taxon>
        <taxon>Betaproteobacteria</taxon>
        <taxon>Burkholderiales</taxon>
        <taxon>Comamonadaceae</taxon>
        <taxon>Polaromonas</taxon>
    </lineage>
</organism>
<accession>A0ABW0QCQ1</accession>
<proteinExistence type="predicted"/>
<name>A0ABW0QCQ1_9BURK</name>
<keyword evidence="2" id="KW-1185">Reference proteome</keyword>
<comment type="caution">
    <text evidence="1">The sequence shown here is derived from an EMBL/GenBank/DDBJ whole genome shotgun (WGS) entry which is preliminary data.</text>
</comment>
<gene>
    <name evidence="1" type="ORF">ACFPP7_15745</name>
</gene>